<dbReference type="EMBL" id="JAAXOM010000006">
    <property type="protein sequence ID" value="NKX90033.1"/>
    <property type="molecule type" value="Genomic_DNA"/>
</dbReference>
<keyword evidence="1" id="KW-0732">Signal</keyword>
<dbReference type="SUPFAM" id="SSF53474">
    <property type="entry name" value="alpha/beta-Hydrolases"/>
    <property type="match status" value="1"/>
</dbReference>
<gene>
    <name evidence="2" type="ORF">HGA10_22335</name>
</gene>
<dbReference type="GO" id="GO:0004806">
    <property type="term" value="F:triacylglycerol lipase activity"/>
    <property type="evidence" value="ECO:0007669"/>
    <property type="project" value="InterPro"/>
</dbReference>
<dbReference type="InterPro" id="IPR005152">
    <property type="entry name" value="Lipase_secreted"/>
</dbReference>
<dbReference type="AlphaFoldDB" id="A0A846WB49"/>
<dbReference type="Gene3D" id="1.10.260.130">
    <property type="match status" value="1"/>
</dbReference>
<dbReference type="InterPro" id="IPR029058">
    <property type="entry name" value="AB_hydrolase_fold"/>
</dbReference>
<dbReference type="Gene3D" id="3.40.50.1820">
    <property type="entry name" value="alpha/beta hydrolase"/>
    <property type="match status" value="1"/>
</dbReference>
<dbReference type="GO" id="GO:0016042">
    <property type="term" value="P:lipid catabolic process"/>
    <property type="evidence" value="ECO:0007669"/>
    <property type="project" value="InterPro"/>
</dbReference>
<accession>A0A846WB49</accession>
<evidence type="ECO:0000313" key="2">
    <source>
        <dbReference type="EMBL" id="NKX90033.1"/>
    </source>
</evidence>
<protein>
    <submittedName>
        <fullName evidence="2">Lipase</fullName>
    </submittedName>
</protein>
<comment type="caution">
    <text evidence="2">The sequence shown here is derived from an EMBL/GenBank/DDBJ whole genome shotgun (WGS) entry which is preliminary data.</text>
</comment>
<feature type="chain" id="PRO_5032992062" evidence="1">
    <location>
        <begin position="18"/>
        <end position="410"/>
    </location>
</feature>
<sequence>MLIAVSAALCFTSTSMAVGSADPLTTPQHDSFYTPPSGWDSTAPGTILNSRPVEVASLGPQAQNADAWQLLYRTTDTDGRPMATVTTVLRPRSGQVKGLISYQAATDASAPQCAPSYVLRQGAPDKYDASLDLMQIDQMLSSGHAISVPDWEGPKGSMFTPRQPGYAALDGVRAAEAFTPLGLWGTETPVAAMGYSGGSFGTSWAAQVHPTYAPEIHLVGVAMGGWTAPIGRYLEKLDGGPFSGFLPSLLPGMMRADPRLAAAFAEYLTPAGHALMAAGDSRCVTPNVAQHAFLRMDDYLTIPFSQLMDQVQASFTGLEFGTVVPTAPLLSYNAVHDEILDITWADQATAWWCATGARITSVRDQLSEHVSLQISATTAVLRWIDDRLAGQAAPDGCSTRTVPTMALEGA</sequence>
<dbReference type="PANTHER" id="PTHR34853:SF1">
    <property type="entry name" value="LIPASE 5"/>
    <property type="match status" value="1"/>
</dbReference>
<evidence type="ECO:0000256" key="1">
    <source>
        <dbReference type="SAM" id="SignalP"/>
    </source>
</evidence>
<dbReference type="Pfam" id="PF03583">
    <property type="entry name" value="LIP"/>
    <property type="match status" value="1"/>
</dbReference>
<evidence type="ECO:0000313" key="3">
    <source>
        <dbReference type="Proteomes" id="UP000572007"/>
    </source>
</evidence>
<feature type="signal peptide" evidence="1">
    <location>
        <begin position="1"/>
        <end position="17"/>
    </location>
</feature>
<dbReference type="Proteomes" id="UP000572007">
    <property type="component" value="Unassembled WGS sequence"/>
</dbReference>
<organism evidence="2 3">
    <name type="scientific">Nocardia coubleae</name>
    <dbReference type="NCBI Taxonomy" id="356147"/>
    <lineage>
        <taxon>Bacteria</taxon>
        <taxon>Bacillati</taxon>
        <taxon>Actinomycetota</taxon>
        <taxon>Actinomycetes</taxon>
        <taxon>Mycobacteriales</taxon>
        <taxon>Nocardiaceae</taxon>
        <taxon>Nocardia</taxon>
    </lineage>
</organism>
<dbReference type="PIRSF" id="PIRSF029171">
    <property type="entry name" value="Esterase_LipA"/>
    <property type="match status" value="1"/>
</dbReference>
<dbReference type="PANTHER" id="PTHR34853">
    <property type="match status" value="1"/>
</dbReference>
<proteinExistence type="predicted"/>
<name>A0A846WB49_9NOCA</name>
<reference evidence="2 3" key="1">
    <citation type="submission" date="2020-04" db="EMBL/GenBank/DDBJ databases">
        <title>MicrobeNet Type strains.</title>
        <authorList>
            <person name="Nicholson A.C."/>
        </authorList>
    </citation>
    <scope>NUCLEOTIDE SEQUENCE [LARGE SCALE GENOMIC DNA]</scope>
    <source>
        <strain evidence="2 3">DSM 44960</strain>
    </source>
</reference>
<keyword evidence="3" id="KW-1185">Reference proteome</keyword>